<dbReference type="eggNOG" id="ENOG502S1DX">
    <property type="taxonomic scope" value="Eukaryota"/>
</dbReference>
<dbReference type="VEuPathDB" id="TriTrypDB:LPAL13_300032600"/>
<reference evidence="1 2" key="1">
    <citation type="journal article" date="2015" name="Sci. Rep.">
        <title>The genome of Leishmania panamensis: insights into genomics of the L. (Viannia) subgenus.</title>
        <authorList>
            <person name="Llanes A."/>
            <person name="Restrepo C.M."/>
            <person name="Vecchio G.D."/>
            <person name="Anguizola F.J."/>
            <person name="Lleonart R."/>
        </authorList>
    </citation>
    <scope>NUCLEOTIDE SEQUENCE [LARGE SCALE GENOMIC DNA]</scope>
    <source>
        <strain evidence="1 2">MHOM/PA/94/PSC-1</strain>
    </source>
</reference>
<dbReference type="Proteomes" id="UP000063063">
    <property type="component" value="Chromosome 30"/>
</dbReference>
<dbReference type="RefSeq" id="XP_010701303.1">
    <property type="nucleotide sequence ID" value="XM_010703001.1"/>
</dbReference>
<gene>
    <name evidence="1" type="ORF">LPMP_302800</name>
</gene>
<sequence>MPNLCVSCTFNPPTITLLGSTIREDTVRAMETEIPLATSTAVNPSKDPAKFIFLSNPDHWRMELHQHFCDELHKSSVFLVIIQSLEQEGWRLRASNSVQNTENDTDTAKLFFVRA</sequence>
<evidence type="ECO:0000313" key="1">
    <source>
        <dbReference type="EMBL" id="AIO00503.1"/>
    </source>
</evidence>
<dbReference type="PANTHER" id="PTHR39665:SF1">
    <property type="entry name" value="PARAFLAGELLAR ROD COMPONENT"/>
    <property type="match status" value="1"/>
</dbReference>
<evidence type="ECO:0000313" key="2">
    <source>
        <dbReference type="Proteomes" id="UP000063063"/>
    </source>
</evidence>
<accession>A0A088RWG5</accession>
<keyword evidence="2" id="KW-1185">Reference proteome</keyword>
<name>A0A088RWG5_LEIPA</name>
<evidence type="ECO:0008006" key="3">
    <source>
        <dbReference type="Google" id="ProtNLM"/>
    </source>
</evidence>
<dbReference type="KEGG" id="lpan:LPMP_302800"/>
<dbReference type="OrthoDB" id="275002at2759"/>
<dbReference type="AlphaFoldDB" id="A0A088RWG5"/>
<dbReference type="GeneID" id="22577333"/>
<organism evidence="1 2">
    <name type="scientific">Leishmania panamensis</name>
    <dbReference type="NCBI Taxonomy" id="5679"/>
    <lineage>
        <taxon>Eukaryota</taxon>
        <taxon>Discoba</taxon>
        <taxon>Euglenozoa</taxon>
        <taxon>Kinetoplastea</taxon>
        <taxon>Metakinetoplastina</taxon>
        <taxon>Trypanosomatida</taxon>
        <taxon>Trypanosomatidae</taxon>
        <taxon>Leishmaniinae</taxon>
        <taxon>Leishmania</taxon>
        <taxon>Leishmania guyanensis species complex</taxon>
    </lineage>
</organism>
<dbReference type="VEuPathDB" id="TriTrypDB:LPMP_302800"/>
<protein>
    <recommendedName>
        <fullName evidence="3">Paraflagellar rod component</fullName>
    </recommendedName>
</protein>
<dbReference type="CDD" id="cd22648">
    <property type="entry name" value="Q4D6Q6-like"/>
    <property type="match status" value="1"/>
</dbReference>
<dbReference type="PANTHER" id="PTHR39665">
    <property type="entry name" value="PARAFLAGELLAR ROD COMPONENT-RELATED"/>
    <property type="match status" value="1"/>
</dbReference>
<proteinExistence type="predicted"/>
<dbReference type="EMBL" id="CP009399">
    <property type="protein sequence ID" value="AIO00503.1"/>
    <property type="molecule type" value="Genomic_DNA"/>
</dbReference>